<feature type="transmembrane region" description="Helical" evidence="5">
    <location>
        <begin position="234"/>
        <end position="254"/>
    </location>
</feature>
<comment type="caution">
    <text evidence="7">The sequence shown here is derived from an EMBL/GenBank/DDBJ whole genome shotgun (WGS) entry which is preliminary data.</text>
</comment>
<dbReference type="InterPro" id="IPR011701">
    <property type="entry name" value="MFS"/>
</dbReference>
<feature type="domain" description="Major facilitator superfamily (MFS) profile" evidence="6">
    <location>
        <begin position="4"/>
        <end position="381"/>
    </location>
</feature>
<dbReference type="PROSITE" id="PS50850">
    <property type="entry name" value="MFS"/>
    <property type="match status" value="1"/>
</dbReference>
<dbReference type="InterPro" id="IPR036259">
    <property type="entry name" value="MFS_trans_sf"/>
</dbReference>
<evidence type="ECO:0000313" key="8">
    <source>
        <dbReference type="Proteomes" id="UP000253303"/>
    </source>
</evidence>
<feature type="transmembrane region" description="Helical" evidence="5">
    <location>
        <begin position="266"/>
        <end position="287"/>
    </location>
</feature>
<keyword evidence="4 5" id="KW-0472">Membrane</keyword>
<name>A0A366LKF9_9ACTN</name>
<reference evidence="7 8" key="1">
    <citation type="submission" date="2018-06" db="EMBL/GenBank/DDBJ databases">
        <title>Sphaerisporangium craniellae sp. nov., isolated from a marine sponge in the South China Sea.</title>
        <authorList>
            <person name="Li L."/>
        </authorList>
    </citation>
    <scope>NUCLEOTIDE SEQUENCE [LARGE SCALE GENOMIC DNA]</scope>
    <source>
        <strain evidence="7 8">LHW63015</strain>
    </source>
</reference>
<keyword evidence="3 5" id="KW-1133">Transmembrane helix</keyword>
<feature type="transmembrane region" description="Helical" evidence="5">
    <location>
        <begin position="164"/>
        <end position="183"/>
    </location>
</feature>
<dbReference type="PANTHER" id="PTHR23514:SF13">
    <property type="entry name" value="INNER MEMBRANE PROTEIN YBJJ"/>
    <property type="match status" value="1"/>
</dbReference>
<evidence type="ECO:0000313" key="7">
    <source>
        <dbReference type="EMBL" id="RBQ14307.1"/>
    </source>
</evidence>
<dbReference type="EMBL" id="QMEY01000035">
    <property type="protein sequence ID" value="RBQ14307.1"/>
    <property type="molecule type" value="Genomic_DNA"/>
</dbReference>
<feature type="transmembrane region" description="Helical" evidence="5">
    <location>
        <begin position="42"/>
        <end position="62"/>
    </location>
</feature>
<feature type="transmembrane region" description="Helical" evidence="5">
    <location>
        <begin position="293"/>
        <end position="316"/>
    </location>
</feature>
<dbReference type="RefSeq" id="WP_113986344.1">
    <property type="nucleotide sequence ID" value="NZ_QMEY01000035.1"/>
</dbReference>
<feature type="transmembrane region" description="Helical" evidence="5">
    <location>
        <begin position="355"/>
        <end position="376"/>
    </location>
</feature>
<dbReference type="GO" id="GO:0022857">
    <property type="term" value="F:transmembrane transporter activity"/>
    <property type="evidence" value="ECO:0007669"/>
    <property type="project" value="InterPro"/>
</dbReference>
<dbReference type="Pfam" id="PF07690">
    <property type="entry name" value="MFS_1"/>
    <property type="match status" value="1"/>
</dbReference>
<feature type="transmembrane region" description="Helical" evidence="5">
    <location>
        <begin position="137"/>
        <end position="158"/>
    </location>
</feature>
<evidence type="ECO:0000256" key="1">
    <source>
        <dbReference type="ARBA" id="ARBA00004651"/>
    </source>
</evidence>
<evidence type="ECO:0000256" key="4">
    <source>
        <dbReference type="ARBA" id="ARBA00023136"/>
    </source>
</evidence>
<evidence type="ECO:0000259" key="6">
    <source>
        <dbReference type="PROSITE" id="PS50850"/>
    </source>
</evidence>
<dbReference type="GO" id="GO:0005886">
    <property type="term" value="C:plasma membrane"/>
    <property type="evidence" value="ECO:0007669"/>
    <property type="project" value="UniProtKB-SubCell"/>
</dbReference>
<dbReference type="SUPFAM" id="SSF103473">
    <property type="entry name" value="MFS general substrate transporter"/>
    <property type="match status" value="1"/>
</dbReference>
<evidence type="ECO:0000256" key="3">
    <source>
        <dbReference type="ARBA" id="ARBA00022989"/>
    </source>
</evidence>
<dbReference type="InterPro" id="IPR020846">
    <property type="entry name" value="MFS_dom"/>
</dbReference>
<sequence length="411" mass="41465">MTRELKTARIGAIVTFVLAGLLCGSFTVRIPALADRLELNEAAVGAVLLAWGVGALVTMQSMRAVMARAGSRTVLRVGGPLCAAALVLVALAPNFPLLLAGSAAFGMAFGTVDIAMNAQGSVVERAAGRHLMNGMHAGWCVGAISAGLLGTLAIAAGLPYGTHLMLVAVAALPALIAIGRAYLAEPRQDAGRGARTTARRVPPVVYLLGVIAFCAFMVEGTIADWNGLFLRDTLGAPEALAALGYPLFEAGMLAGRLAGDRVRARVGAPALLGLSGLATAATFAVVVSAPTAGVAITGMVFVGIAVATISPVALSLAGTATGAPGPAIAQTSAMGYAGLLLGPVLIGFVSDHASLRTAMFTAVALGVVIAVTARLLPRRTAVPERPALQLTASPGVRQEEVRQAAKDPMAA</sequence>
<proteinExistence type="predicted"/>
<gene>
    <name evidence="7" type="ORF">DP939_41575</name>
</gene>
<accession>A0A366LKF9</accession>
<comment type="subcellular location">
    <subcellularLocation>
        <location evidence="1">Cell membrane</location>
        <topology evidence="1">Multi-pass membrane protein</topology>
    </subcellularLocation>
</comment>
<protein>
    <submittedName>
        <fullName evidence="7">MFS transporter</fullName>
    </submittedName>
</protein>
<feature type="transmembrane region" description="Helical" evidence="5">
    <location>
        <begin position="74"/>
        <end position="92"/>
    </location>
</feature>
<dbReference type="OrthoDB" id="151222at2"/>
<keyword evidence="8" id="KW-1185">Reference proteome</keyword>
<evidence type="ECO:0000256" key="5">
    <source>
        <dbReference type="SAM" id="Phobius"/>
    </source>
</evidence>
<feature type="transmembrane region" description="Helical" evidence="5">
    <location>
        <begin position="98"/>
        <end position="116"/>
    </location>
</feature>
<evidence type="ECO:0000256" key="2">
    <source>
        <dbReference type="ARBA" id="ARBA00022692"/>
    </source>
</evidence>
<keyword evidence="2 5" id="KW-0812">Transmembrane</keyword>
<dbReference type="Gene3D" id="1.20.1250.20">
    <property type="entry name" value="MFS general substrate transporter like domains"/>
    <property type="match status" value="2"/>
</dbReference>
<organism evidence="7 8">
    <name type="scientific">Spongiactinospora rosea</name>
    <dbReference type="NCBI Taxonomy" id="2248750"/>
    <lineage>
        <taxon>Bacteria</taxon>
        <taxon>Bacillati</taxon>
        <taxon>Actinomycetota</taxon>
        <taxon>Actinomycetes</taxon>
        <taxon>Streptosporangiales</taxon>
        <taxon>Streptosporangiaceae</taxon>
        <taxon>Spongiactinospora</taxon>
    </lineage>
</organism>
<dbReference type="InterPro" id="IPR051788">
    <property type="entry name" value="MFS_Transporter"/>
</dbReference>
<feature type="transmembrane region" description="Helical" evidence="5">
    <location>
        <begin position="204"/>
        <end position="222"/>
    </location>
</feature>
<dbReference type="CDD" id="cd17393">
    <property type="entry name" value="MFS_MosC_like"/>
    <property type="match status" value="1"/>
</dbReference>
<dbReference type="PANTHER" id="PTHR23514">
    <property type="entry name" value="BYPASS OF STOP CODON PROTEIN 6"/>
    <property type="match status" value="1"/>
</dbReference>
<feature type="transmembrane region" description="Helical" evidence="5">
    <location>
        <begin position="12"/>
        <end position="30"/>
    </location>
</feature>
<dbReference type="AlphaFoldDB" id="A0A366LKF9"/>
<feature type="transmembrane region" description="Helical" evidence="5">
    <location>
        <begin position="328"/>
        <end position="349"/>
    </location>
</feature>
<dbReference type="Proteomes" id="UP000253303">
    <property type="component" value="Unassembled WGS sequence"/>
</dbReference>